<dbReference type="InterPro" id="IPR011766">
    <property type="entry name" value="TPP_enzyme_TPP-bd"/>
</dbReference>
<dbReference type="PANTHER" id="PTHR18968">
    <property type="entry name" value="THIAMINE PYROPHOSPHATE ENZYMES"/>
    <property type="match status" value="1"/>
</dbReference>
<evidence type="ECO:0000256" key="5">
    <source>
        <dbReference type="ARBA" id="ARBA00022605"/>
    </source>
</evidence>
<sequence>MAQITGAEIFVEALKREGVKTIFALPGGVVLKIFDVLHQQKDVEVILTRHEQAAGHMAEGYAKATGKPGVCLITSGPGMTNVITALADAYMDSVPMVCFSGQVPTALIGNDAFQEADNIGLSRPCTKYNFLVKDVNDLAQTIKEAFYIASTGRPGPVLVDIPKDISMDKADFKYPDSVSIRGYNPTYEGSKWKIKQAADAIMKSRRPILYIGGGVQLSGASKEVRELAEMTQIPVDATLMALGAFPGNHPLSLGMLGMHGTYVANMAMHYSDLVIAVGARFDDRVTGKVSEFCPNAKIIHIDIDPTSIRKNIHVDIPIVGDCKCVLQELNNVLRATVNGDQKELRKPWWDQLNEWKTAHPLKYEQDPNQLIKPQYLIDRVYQLTKDRDPVVSTDVGQHQMWAAQYFHLANPNTWLTSGGLGTMGFGFPAALGAQAAYRDRLVLCIAGDGSIQMNTQELATAVVSKLPVKVFVINNRFHGMVRQWQDLFYEGRYASSYLDQTPDFVKLAEAYGAAGLRISTPGEVDDGIKEALAIDKPVFIDVPTYQFENCYPMIPAGGCNHEMILEDPPELQKRITTGAKGKKESKDTILTA</sequence>
<dbReference type="RefSeq" id="WP_313832824.1">
    <property type="nucleotide sequence ID" value="NZ_JAQOUE010000001.1"/>
</dbReference>
<evidence type="ECO:0000259" key="13">
    <source>
        <dbReference type="Pfam" id="PF02775"/>
    </source>
</evidence>
<evidence type="ECO:0000259" key="12">
    <source>
        <dbReference type="Pfam" id="PF00205"/>
    </source>
</evidence>
<evidence type="ECO:0000256" key="4">
    <source>
        <dbReference type="ARBA" id="ARBA00013145"/>
    </source>
</evidence>
<keyword evidence="16" id="KW-1185">Reference proteome</keyword>
<dbReference type="InterPro" id="IPR029035">
    <property type="entry name" value="DHS-like_NAD/FAD-binding_dom"/>
</dbReference>
<proteinExistence type="inferred from homology"/>
<dbReference type="Pfam" id="PF02776">
    <property type="entry name" value="TPP_enzyme_N"/>
    <property type="match status" value="1"/>
</dbReference>
<evidence type="ECO:0000256" key="10">
    <source>
        <dbReference type="ARBA" id="ARBA00023304"/>
    </source>
</evidence>
<evidence type="ECO:0000256" key="1">
    <source>
        <dbReference type="ARBA" id="ARBA00004974"/>
    </source>
</evidence>
<evidence type="ECO:0000313" key="16">
    <source>
        <dbReference type="Proteomes" id="UP001250932"/>
    </source>
</evidence>
<evidence type="ECO:0000256" key="7">
    <source>
        <dbReference type="ARBA" id="ARBA00022723"/>
    </source>
</evidence>
<dbReference type="InterPro" id="IPR045229">
    <property type="entry name" value="TPP_enz"/>
</dbReference>
<reference evidence="15 16" key="1">
    <citation type="journal article" date="2023" name="ISME J.">
        <title>Cultivation and genomic characterization of novel and ubiquitous marine nitrite-oxidizing bacteria from the Nitrospirales.</title>
        <authorList>
            <person name="Mueller A.J."/>
            <person name="Daebeler A."/>
            <person name="Herbold C.W."/>
            <person name="Kirkegaard R.H."/>
            <person name="Daims H."/>
        </authorList>
    </citation>
    <scope>NUCLEOTIDE SEQUENCE [LARGE SCALE GENOMIC DNA]</scope>
    <source>
        <strain evidence="15 16">EB</strain>
    </source>
</reference>
<evidence type="ECO:0000256" key="6">
    <source>
        <dbReference type="ARBA" id="ARBA00022679"/>
    </source>
</evidence>
<dbReference type="GO" id="GO:0003984">
    <property type="term" value="F:acetolactate synthase activity"/>
    <property type="evidence" value="ECO:0007669"/>
    <property type="project" value="UniProtKB-EC"/>
</dbReference>
<feature type="domain" description="Thiamine pyrophosphate enzyme TPP-binding" evidence="13">
    <location>
        <begin position="394"/>
        <end position="542"/>
    </location>
</feature>
<keyword evidence="10 11" id="KW-0100">Branched-chain amino acid biosynthesis</keyword>
<dbReference type="CDD" id="cd07035">
    <property type="entry name" value="TPP_PYR_POX_like"/>
    <property type="match status" value="1"/>
</dbReference>
<protein>
    <recommendedName>
        <fullName evidence="4 11">Acetolactate synthase</fullName>
        <ecNumber evidence="4 11">2.2.1.6</ecNumber>
    </recommendedName>
</protein>
<dbReference type="Pfam" id="PF02775">
    <property type="entry name" value="TPP_enzyme_C"/>
    <property type="match status" value="1"/>
</dbReference>
<dbReference type="Gene3D" id="3.40.50.970">
    <property type="match status" value="2"/>
</dbReference>
<dbReference type="EC" id="2.2.1.6" evidence="4 11"/>
<keyword evidence="6 11" id="KW-0808">Transferase</keyword>
<gene>
    <name evidence="15" type="primary">ilvB</name>
    <name evidence="15" type="ORF">PPG34_08635</name>
</gene>
<comment type="pathway">
    <text evidence="1 11">Amino-acid biosynthesis; L-isoleucine biosynthesis; L-isoleucine from 2-oxobutanoate: step 1/4.</text>
</comment>
<dbReference type="InterPro" id="IPR039368">
    <property type="entry name" value="AHAS_TPP"/>
</dbReference>
<dbReference type="EMBL" id="JAQOUE010000001">
    <property type="protein sequence ID" value="MDT7042417.1"/>
    <property type="molecule type" value="Genomic_DNA"/>
</dbReference>
<keyword evidence="9 11" id="KW-0786">Thiamine pyrophosphate</keyword>
<dbReference type="CDD" id="cd02015">
    <property type="entry name" value="TPP_AHAS"/>
    <property type="match status" value="1"/>
</dbReference>
<feature type="domain" description="Thiamine pyrophosphate enzyme central" evidence="12">
    <location>
        <begin position="194"/>
        <end position="329"/>
    </location>
</feature>
<comment type="catalytic activity">
    <reaction evidence="11">
        <text>2 pyruvate + H(+) = (2S)-2-acetolactate + CO2</text>
        <dbReference type="Rhea" id="RHEA:25249"/>
        <dbReference type="ChEBI" id="CHEBI:15361"/>
        <dbReference type="ChEBI" id="CHEBI:15378"/>
        <dbReference type="ChEBI" id="CHEBI:16526"/>
        <dbReference type="ChEBI" id="CHEBI:58476"/>
        <dbReference type="EC" id="2.2.1.6"/>
    </reaction>
</comment>
<dbReference type="SUPFAM" id="SSF52467">
    <property type="entry name" value="DHS-like NAD/FAD-binding domain"/>
    <property type="match status" value="1"/>
</dbReference>
<evidence type="ECO:0000256" key="8">
    <source>
        <dbReference type="ARBA" id="ARBA00022842"/>
    </source>
</evidence>
<dbReference type="InterPro" id="IPR012001">
    <property type="entry name" value="Thiamin_PyroP_enz_TPP-bd_dom"/>
</dbReference>
<dbReference type="PANTHER" id="PTHR18968:SF13">
    <property type="entry name" value="ACETOLACTATE SYNTHASE CATALYTIC SUBUNIT, MITOCHONDRIAL"/>
    <property type="match status" value="1"/>
</dbReference>
<organism evidence="15 16">
    <name type="scientific">Candidatus Nitronereus thalassa</name>
    <dbReference type="NCBI Taxonomy" id="3020898"/>
    <lineage>
        <taxon>Bacteria</taxon>
        <taxon>Pseudomonadati</taxon>
        <taxon>Nitrospirota</taxon>
        <taxon>Nitrospiria</taxon>
        <taxon>Nitrospirales</taxon>
        <taxon>Nitrospiraceae</taxon>
        <taxon>Candidatus Nitronereus</taxon>
    </lineage>
</organism>
<keyword evidence="8 11" id="KW-0460">Magnesium</keyword>
<dbReference type="Pfam" id="PF00205">
    <property type="entry name" value="TPP_enzyme_M"/>
    <property type="match status" value="1"/>
</dbReference>
<evidence type="ECO:0000256" key="2">
    <source>
        <dbReference type="ARBA" id="ARBA00005025"/>
    </source>
</evidence>
<evidence type="ECO:0000256" key="11">
    <source>
        <dbReference type="RuleBase" id="RU003591"/>
    </source>
</evidence>
<keyword evidence="7 11" id="KW-0479">Metal-binding</keyword>
<dbReference type="Gene3D" id="3.40.50.1220">
    <property type="entry name" value="TPP-binding domain"/>
    <property type="match status" value="1"/>
</dbReference>
<comment type="similarity">
    <text evidence="3 11">Belongs to the TPP enzyme family.</text>
</comment>
<comment type="caution">
    <text evidence="15">The sequence shown here is derived from an EMBL/GenBank/DDBJ whole genome shotgun (WGS) entry which is preliminary data.</text>
</comment>
<dbReference type="InterPro" id="IPR012000">
    <property type="entry name" value="Thiamin_PyroP_enz_cen_dom"/>
</dbReference>
<name>A0ABU3K7L9_9BACT</name>
<feature type="domain" description="Thiamine pyrophosphate enzyme N-terminal TPP-binding" evidence="14">
    <location>
        <begin position="5"/>
        <end position="119"/>
    </location>
</feature>
<comment type="cofactor">
    <cofactor evidence="11">
        <name>Mg(2+)</name>
        <dbReference type="ChEBI" id="CHEBI:18420"/>
    </cofactor>
    <text evidence="11">Binds 1 Mg(2+) ion per subunit.</text>
</comment>
<evidence type="ECO:0000256" key="3">
    <source>
        <dbReference type="ARBA" id="ARBA00007812"/>
    </source>
</evidence>
<evidence type="ECO:0000313" key="15">
    <source>
        <dbReference type="EMBL" id="MDT7042417.1"/>
    </source>
</evidence>
<evidence type="ECO:0000259" key="14">
    <source>
        <dbReference type="Pfam" id="PF02776"/>
    </source>
</evidence>
<dbReference type="NCBIfam" id="TIGR00118">
    <property type="entry name" value="acolac_lg"/>
    <property type="match status" value="1"/>
</dbReference>
<dbReference type="Proteomes" id="UP001250932">
    <property type="component" value="Unassembled WGS sequence"/>
</dbReference>
<dbReference type="SUPFAM" id="SSF52518">
    <property type="entry name" value="Thiamin diphosphate-binding fold (THDP-binding)"/>
    <property type="match status" value="2"/>
</dbReference>
<comment type="pathway">
    <text evidence="2 11">Amino-acid biosynthesis; L-valine biosynthesis; L-valine from pyruvate: step 1/4.</text>
</comment>
<evidence type="ECO:0000256" key="9">
    <source>
        <dbReference type="ARBA" id="ARBA00023052"/>
    </source>
</evidence>
<keyword evidence="5 11" id="KW-0028">Amino-acid biosynthesis</keyword>
<dbReference type="InterPro" id="IPR029061">
    <property type="entry name" value="THDP-binding"/>
</dbReference>
<dbReference type="InterPro" id="IPR012846">
    <property type="entry name" value="Acetolactate_synth_lsu"/>
</dbReference>
<comment type="cofactor">
    <cofactor evidence="11">
        <name>thiamine diphosphate</name>
        <dbReference type="ChEBI" id="CHEBI:58937"/>
    </cofactor>
    <text evidence="11">Binds 1 thiamine pyrophosphate per subunit.</text>
</comment>
<accession>A0ABU3K7L9</accession>